<gene>
    <name evidence="3" type="ORF">THAOC_06140</name>
</gene>
<dbReference type="EMBL" id="AGNL01006011">
    <property type="protein sequence ID" value="EJK72338.1"/>
    <property type="molecule type" value="Genomic_DNA"/>
</dbReference>
<feature type="compositionally biased region" description="Polar residues" evidence="1">
    <location>
        <begin position="467"/>
        <end position="503"/>
    </location>
</feature>
<accession>K0T137</accession>
<feature type="compositionally biased region" description="Polar residues" evidence="1">
    <location>
        <begin position="360"/>
        <end position="370"/>
    </location>
</feature>
<proteinExistence type="predicted"/>
<name>K0T137_THAOC</name>
<keyword evidence="2" id="KW-0812">Transmembrane</keyword>
<dbReference type="AlphaFoldDB" id="K0T137"/>
<evidence type="ECO:0000256" key="1">
    <source>
        <dbReference type="SAM" id="MobiDB-lite"/>
    </source>
</evidence>
<feature type="compositionally biased region" description="Basic and acidic residues" evidence="1">
    <location>
        <begin position="154"/>
        <end position="174"/>
    </location>
</feature>
<sequence length="606" mass="62712">KILTLWAGENVPSKVQVSENKKDARGPGGTQQHDGVDGVRARRTAEEKGRGDQVRQTDEEDMPRRHPPHLGRSGQRRHTTGSTASAPGGPQRKKVGEIRFGRPARICLDDIHGTSEGAVRRQRSFTPSRSGGTAVRSVLIYPPVVVDDDEEEDGIRPGDGGRADDKSPTLEWARRNVARGGSPVEYVRRDSPPDLTTPDADGSGRARDGPDEETGGTAAAEVRSRRGDYGDGGTVFATASNRAHGRKGRRRRRGCVLALLLVAAVSASLAGAMLSRRPSGEPDAVAAVDSAASPSPSRAPTMTASEVFTSKPSLAADVVLTTAPINNPTISPTATPTIQSTTVEPPSMAPSAGAPGAMESTASPSLVASQAPATTASEVFTAEPSPTAVVLTAAPISNPTISPTGTPTIQSTTVEPSGAPSTGAPEATESAASPSPSASRAPTTTASVVFTTNPSLAADAVLTSVPINNPTVSPTATPTVQSTTAEPPSMAPSTGSPETNGPTADQACQLVTIRVEYGNATIIGWTLVETGDNELLFDEGTYVDSFYSSDPDVAGQPQVTEDCLKSGSYRWFTYGDGEGSYSLDTPSSTLVEGTVEFHGIVAFVIP</sequence>
<comment type="caution">
    <text evidence="3">The sequence shown here is derived from an EMBL/GenBank/DDBJ whole genome shotgun (WGS) entry which is preliminary data.</text>
</comment>
<feature type="non-terminal residue" evidence="3">
    <location>
        <position position="1"/>
    </location>
</feature>
<feature type="region of interest" description="Disordered" evidence="1">
    <location>
        <begin position="326"/>
        <end position="370"/>
    </location>
</feature>
<feature type="compositionally biased region" description="Basic and acidic residues" evidence="1">
    <location>
        <begin position="34"/>
        <end position="57"/>
    </location>
</feature>
<evidence type="ECO:0000256" key="2">
    <source>
        <dbReference type="SAM" id="Phobius"/>
    </source>
</evidence>
<dbReference type="Proteomes" id="UP000266841">
    <property type="component" value="Unassembled WGS sequence"/>
</dbReference>
<keyword evidence="4" id="KW-1185">Reference proteome</keyword>
<feature type="compositionally biased region" description="Low complexity" evidence="1">
    <location>
        <begin position="345"/>
        <end position="358"/>
    </location>
</feature>
<feature type="compositionally biased region" description="Basic residues" evidence="1">
    <location>
        <begin position="65"/>
        <end position="79"/>
    </location>
</feature>
<protein>
    <submittedName>
        <fullName evidence="3">Uncharacterized protein</fullName>
    </submittedName>
</protein>
<keyword evidence="2" id="KW-1133">Transmembrane helix</keyword>
<feature type="region of interest" description="Disordered" evidence="1">
    <location>
        <begin position="467"/>
        <end position="504"/>
    </location>
</feature>
<feature type="region of interest" description="Disordered" evidence="1">
    <location>
        <begin position="397"/>
        <end position="445"/>
    </location>
</feature>
<feature type="compositionally biased region" description="Polar residues" evidence="1">
    <location>
        <begin position="326"/>
        <end position="344"/>
    </location>
</feature>
<keyword evidence="2" id="KW-0472">Membrane</keyword>
<organism evidence="3 4">
    <name type="scientific">Thalassiosira oceanica</name>
    <name type="common">Marine diatom</name>
    <dbReference type="NCBI Taxonomy" id="159749"/>
    <lineage>
        <taxon>Eukaryota</taxon>
        <taxon>Sar</taxon>
        <taxon>Stramenopiles</taxon>
        <taxon>Ochrophyta</taxon>
        <taxon>Bacillariophyta</taxon>
        <taxon>Coscinodiscophyceae</taxon>
        <taxon>Thalassiosirophycidae</taxon>
        <taxon>Thalassiosirales</taxon>
        <taxon>Thalassiosiraceae</taxon>
        <taxon>Thalassiosira</taxon>
    </lineage>
</organism>
<feature type="compositionally biased region" description="Low complexity" evidence="1">
    <location>
        <begin position="421"/>
        <end position="445"/>
    </location>
</feature>
<evidence type="ECO:0000313" key="3">
    <source>
        <dbReference type="EMBL" id="EJK72338.1"/>
    </source>
</evidence>
<reference evidence="3 4" key="1">
    <citation type="journal article" date="2012" name="Genome Biol.">
        <title>Genome and low-iron response of an oceanic diatom adapted to chronic iron limitation.</title>
        <authorList>
            <person name="Lommer M."/>
            <person name="Specht M."/>
            <person name="Roy A.S."/>
            <person name="Kraemer L."/>
            <person name="Andreson R."/>
            <person name="Gutowska M.A."/>
            <person name="Wolf J."/>
            <person name="Bergner S.V."/>
            <person name="Schilhabel M.B."/>
            <person name="Klostermeier U.C."/>
            <person name="Beiko R.G."/>
            <person name="Rosenstiel P."/>
            <person name="Hippler M."/>
            <person name="Laroche J."/>
        </authorList>
    </citation>
    <scope>NUCLEOTIDE SEQUENCE [LARGE SCALE GENOMIC DNA]</scope>
    <source>
        <strain evidence="3 4">CCMP1005</strain>
    </source>
</reference>
<feature type="transmembrane region" description="Helical" evidence="2">
    <location>
        <begin position="254"/>
        <end position="274"/>
    </location>
</feature>
<feature type="region of interest" description="Disordered" evidence="1">
    <location>
        <begin position="1"/>
        <end position="233"/>
    </location>
</feature>
<feature type="compositionally biased region" description="Polar residues" evidence="1">
    <location>
        <begin position="397"/>
        <end position="415"/>
    </location>
</feature>
<evidence type="ECO:0000313" key="4">
    <source>
        <dbReference type="Proteomes" id="UP000266841"/>
    </source>
</evidence>